<name>A0A9W6P6Y5_9ACTN</name>
<keyword evidence="3" id="KW-1185">Reference proteome</keyword>
<keyword evidence="1" id="KW-0732">Signal</keyword>
<dbReference type="RefSeq" id="WP_285759611.1">
    <property type="nucleotide sequence ID" value="NZ_BSQG01000004.1"/>
</dbReference>
<comment type="caution">
    <text evidence="2">The sequence shown here is derived from an EMBL/GenBank/DDBJ whole genome shotgun (WGS) entry which is preliminary data.</text>
</comment>
<accession>A0A9W6P6Y5</accession>
<evidence type="ECO:0000256" key="1">
    <source>
        <dbReference type="SAM" id="SignalP"/>
    </source>
</evidence>
<evidence type="ECO:0000313" key="3">
    <source>
        <dbReference type="Proteomes" id="UP001165092"/>
    </source>
</evidence>
<feature type="signal peptide" evidence="1">
    <location>
        <begin position="1"/>
        <end position="21"/>
    </location>
</feature>
<organism evidence="2 3">
    <name type="scientific">Nocardiopsis ansamitocini</name>
    <dbReference type="NCBI Taxonomy" id="1670832"/>
    <lineage>
        <taxon>Bacteria</taxon>
        <taxon>Bacillati</taxon>
        <taxon>Actinomycetota</taxon>
        <taxon>Actinomycetes</taxon>
        <taxon>Streptosporangiales</taxon>
        <taxon>Nocardiopsidaceae</taxon>
        <taxon>Nocardiopsis</taxon>
    </lineage>
</organism>
<dbReference type="AlphaFoldDB" id="A0A9W6P6Y5"/>
<protein>
    <recommendedName>
        <fullName evidence="4">DUF333 domain-containing protein</fullName>
    </recommendedName>
</protein>
<proteinExistence type="predicted"/>
<feature type="chain" id="PRO_5040886689" description="DUF333 domain-containing protein" evidence="1">
    <location>
        <begin position="22"/>
        <end position="83"/>
    </location>
</feature>
<dbReference type="EMBL" id="BSQG01000004">
    <property type="protein sequence ID" value="GLU48178.1"/>
    <property type="molecule type" value="Genomic_DNA"/>
</dbReference>
<reference evidence="2" key="1">
    <citation type="submission" date="2023-02" db="EMBL/GenBank/DDBJ databases">
        <title>Nocardiopsis ansamitocini NBRC 112285.</title>
        <authorList>
            <person name="Ichikawa N."/>
            <person name="Sato H."/>
            <person name="Tonouchi N."/>
        </authorList>
    </citation>
    <scope>NUCLEOTIDE SEQUENCE</scope>
    <source>
        <strain evidence="2">NBRC 112285</strain>
    </source>
</reference>
<gene>
    <name evidence="2" type="ORF">Nans01_25290</name>
</gene>
<evidence type="ECO:0000313" key="2">
    <source>
        <dbReference type="EMBL" id="GLU48178.1"/>
    </source>
</evidence>
<evidence type="ECO:0008006" key="4">
    <source>
        <dbReference type="Google" id="ProtNLM"/>
    </source>
</evidence>
<sequence length="83" mass="9031">MRYLSRFLPLAVAVGFAVPFAAAPAAASAAAQQGPIVAAPREKVIGYYPTQRACNESGRRLGGEAYRCARNQYGEWMLIVWRA</sequence>
<dbReference type="Proteomes" id="UP001165092">
    <property type="component" value="Unassembled WGS sequence"/>
</dbReference>